<reference evidence="1 2" key="1">
    <citation type="submission" date="2014-02" db="EMBL/GenBank/DDBJ databases">
        <title>Single nucleus genome sequencing reveals high similarity among nuclei of an endomycorrhizal fungus.</title>
        <authorList>
            <person name="Lin K."/>
            <person name="Geurts R."/>
            <person name="Zhang Z."/>
            <person name="Limpens E."/>
            <person name="Saunders D.G."/>
            <person name="Mu D."/>
            <person name="Pang E."/>
            <person name="Cao H."/>
            <person name="Cha H."/>
            <person name="Lin T."/>
            <person name="Zhou Q."/>
            <person name="Shang Y."/>
            <person name="Li Y."/>
            <person name="Ivanov S."/>
            <person name="Sharma T."/>
            <person name="Velzen R.V."/>
            <person name="Ruijter N.D."/>
            <person name="Aanen D.K."/>
            <person name="Win J."/>
            <person name="Kamoun S."/>
            <person name="Bisseling T."/>
            <person name="Huang S."/>
        </authorList>
    </citation>
    <scope>NUCLEOTIDE SEQUENCE [LARGE SCALE GENOMIC DNA]</scope>
    <source>
        <strain evidence="1">DAOM 197198w</strain>
        <strain evidence="2">DAOM197198w</strain>
    </source>
</reference>
<organism evidence="1 2">
    <name type="scientific">Rhizophagus irregularis (strain DAOM 197198w)</name>
    <name type="common">Glomus intraradices</name>
    <dbReference type="NCBI Taxonomy" id="1432141"/>
    <lineage>
        <taxon>Eukaryota</taxon>
        <taxon>Fungi</taxon>
        <taxon>Fungi incertae sedis</taxon>
        <taxon>Mucoromycota</taxon>
        <taxon>Glomeromycotina</taxon>
        <taxon>Glomeromycetes</taxon>
        <taxon>Glomerales</taxon>
        <taxon>Glomeraceae</taxon>
        <taxon>Rhizophagus</taxon>
    </lineage>
</organism>
<keyword evidence="2" id="KW-1185">Reference proteome</keyword>
<dbReference type="STRING" id="1432141.A0A015M4I2"/>
<dbReference type="AlphaFoldDB" id="A0A015M4I2"/>
<dbReference type="EMBL" id="JEMT01025070">
    <property type="protein sequence ID" value="EXX61733.1"/>
    <property type="molecule type" value="Genomic_DNA"/>
</dbReference>
<protein>
    <submittedName>
        <fullName evidence="1">Uncharacterized protein</fullName>
    </submittedName>
</protein>
<accession>A0A015M4I2</accession>
<sequence>MGLLWRSGPITLNIIGFGRPLDRRKYVCFFCTELKITSSSVHCVLSRGVHWFGMKDLCYQNRASNGTQSQQATTHSQRFLESKPGKYYQPCIWCISYSHRLERQGIRQKNDRYLFLNRSPYSPKLVPVGYYHYYVIFYL</sequence>
<evidence type="ECO:0000313" key="1">
    <source>
        <dbReference type="EMBL" id="EXX61733.1"/>
    </source>
</evidence>
<dbReference type="Proteomes" id="UP000022910">
    <property type="component" value="Unassembled WGS sequence"/>
</dbReference>
<gene>
    <name evidence="1" type="ORF">RirG_168470</name>
</gene>
<comment type="caution">
    <text evidence="1">The sequence shown here is derived from an EMBL/GenBank/DDBJ whole genome shotgun (WGS) entry which is preliminary data.</text>
</comment>
<dbReference type="EMBL" id="JEMT01025070">
    <property type="protein sequence ID" value="EXX61731.1"/>
    <property type="molecule type" value="Genomic_DNA"/>
</dbReference>
<name>A0A015M4I2_RHIIW</name>
<proteinExistence type="predicted"/>
<dbReference type="HOGENOM" id="CLU_1876561_0_0_1"/>
<evidence type="ECO:0000313" key="2">
    <source>
        <dbReference type="Proteomes" id="UP000022910"/>
    </source>
</evidence>